<proteinExistence type="predicted"/>
<accession>A0ABV0TRX5</accession>
<evidence type="ECO:0000256" key="1">
    <source>
        <dbReference type="SAM" id="MobiDB-lite"/>
    </source>
</evidence>
<feature type="region of interest" description="Disordered" evidence="1">
    <location>
        <begin position="73"/>
        <end position="100"/>
    </location>
</feature>
<protein>
    <submittedName>
        <fullName evidence="2">Uncharacterized protein</fullName>
    </submittedName>
</protein>
<feature type="compositionally biased region" description="Polar residues" evidence="1">
    <location>
        <begin position="90"/>
        <end position="100"/>
    </location>
</feature>
<name>A0ABV0TRX5_9TELE</name>
<reference evidence="2 3" key="1">
    <citation type="submission" date="2021-06" db="EMBL/GenBank/DDBJ databases">
        <authorList>
            <person name="Palmer J.M."/>
        </authorList>
    </citation>
    <scope>NUCLEOTIDE SEQUENCE [LARGE SCALE GENOMIC DNA]</scope>
    <source>
        <strain evidence="3">if_2019</strain>
        <tissue evidence="2">Muscle</tissue>
    </source>
</reference>
<evidence type="ECO:0000313" key="2">
    <source>
        <dbReference type="EMBL" id="MEQ2234741.1"/>
    </source>
</evidence>
<feature type="compositionally biased region" description="Basic and acidic residues" evidence="1">
    <location>
        <begin position="73"/>
        <end position="82"/>
    </location>
</feature>
<gene>
    <name evidence="2" type="ORF">ILYODFUR_034496</name>
</gene>
<dbReference type="EMBL" id="JAHRIQ010040990">
    <property type="protein sequence ID" value="MEQ2234741.1"/>
    <property type="molecule type" value="Genomic_DNA"/>
</dbReference>
<comment type="caution">
    <text evidence="2">The sequence shown here is derived from an EMBL/GenBank/DDBJ whole genome shotgun (WGS) entry which is preliminary data.</text>
</comment>
<dbReference type="Proteomes" id="UP001482620">
    <property type="component" value="Unassembled WGS sequence"/>
</dbReference>
<feature type="region of interest" description="Disordered" evidence="1">
    <location>
        <begin position="41"/>
        <end position="60"/>
    </location>
</feature>
<keyword evidence="3" id="KW-1185">Reference proteome</keyword>
<evidence type="ECO:0000313" key="3">
    <source>
        <dbReference type="Proteomes" id="UP001482620"/>
    </source>
</evidence>
<sequence length="100" mass="10980">MSGKVFFSPFFFNLQLPGQSSTSKTLRADAVISLQHITDGTTAPVSHEKSQKQKTAVRTVNVSGSVYRDNRCGPLDCDKSEGSDVPQPDYTHQPNVSNFF</sequence>
<organism evidence="2 3">
    <name type="scientific">Ilyodon furcidens</name>
    <name type="common">goldbreast splitfin</name>
    <dbReference type="NCBI Taxonomy" id="33524"/>
    <lineage>
        <taxon>Eukaryota</taxon>
        <taxon>Metazoa</taxon>
        <taxon>Chordata</taxon>
        <taxon>Craniata</taxon>
        <taxon>Vertebrata</taxon>
        <taxon>Euteleostomi</taxon>
        <taxon>Actinopterygii</taxon>
        <taxon>Neopterygii</taxon>
        <taxon>Teleostei</taxon>
        <taxon>Neoteleostei</taxon>
        <taxon>Acanthomorphata</taxon>
        <taxon>Ovalentaria</taxon>
        <taxon>Atherinomorphae</taxon>
        <taxon>Cyprinodontiformes</taxon>
        <taxon>Goodeidae</taxon>
        <taxon>Ilyodon</taxon>
    </lineage>
</organism>